<evidence type="ECO:0000313" key="2">
    <source>
        <dbReference type="Proteomes" id="UP000076404"/>
    </source>
</evidence>
<dbReference type="STRING" id="1379270.GEMMAAP_10350"/>
<dbReference type="KEGG" id="gph:GEMMAAP_10350"/>
<dbReference type="OrthoDB" id="9920497at2"/>
<protein>
    <recommendedName>
        <fullName evidence="3">ABM domain-containing protein</fullName>
    </recommendedName>
</protein>
<reference evidence="1 2" key="2">
    <citation type="journal article" date="2016" name="Environ. Microbiol. Rep.">
        <title>Metagenomic evidence for the presence of phototrophic Gemmatimonadetes bacteria in diverse environments.</title>
        <authorList>
            <person name="Zeng Y."/>
            <person name="Baumbach J."/>
            <person name="Barbosa E.G."/>
            <person name="Azevedo V."/>
            <person name="Zhang C."/>
            <person name="Koblizek M."/>
        </authorList>
    </citation>
    <scope>NUCLEOTIDE SEQUENCE [LARGE SCALE GENOMIC DNA]</scope>
    <source>
        <strain evidence="1 2">AP64</strain>
    </source>
</reference>
<organism evidence="1 2">
    <name type="scientific">Gemmatimonas phototrophica</name>
    <dbReference type="NCBI Taxonomy" id="1379270"/>
    <lineage>
        <taxon>Bacteria</taxon>
        <taxon>Pseudomonadati</taxon>
        <taxon>Gemmatimonadota</taxon>
        <taxon>Gemmatimonadia</taxon>
        <taxon>Gemmatimonadales</taxon>
        <taxon>Gemmatimonadaceae</taxon>
        <taxon>Gemmatimonas</taxon>
    </lineage>
</organism>
<dbReference type="AlphaFoldDB" id="A0A143BKH8"/>
<dbReference type="RefSeq" id="WP_026849807.1">
    <property type="nucleotide sequence ID" value="NZ_CP011454.1"/>
</dbReference>
<name>A0A143BKH8_9BACT</name>
<gene>
    <name evidence="1" type="ORF">GEMMAAP_10350</name>
</gene>
<dbReference type="EMBL" id="CP011454">
    <property type="protein sequence ID" value="AMW05113.1"/>
    <property type="molecule type" value="Genomic_DNA"/>
</dbReference>
<sequence length="81" mass="9000">MARALTIVERQVPDAERAAYFAALPQRKQRASAVPAHFWVFEHASERGRFIEFTEAGSETELAAVHGQDMSASCWHEVQGG</sequence>
<evidence type="ECO:0008006" key="3">
    <source>
        <dbReference type="Google" id="ProtNLM"/>
    </source>
</evidence>
<keyword evidence="2" id="KW-1185">Reference proteome</keyword>
<accession>A0A143BKH8</accession>
<dbReference type="eggNOG" id="ENOG503151C">
    <property type="taxonomic scope" value="Bacteria"/>
</dbReference>
<reference evidence="1 2" key="1">
    <citation type="journal article" date="2014" name="Proc. Natl. Acad. Sci. U.S.A.">
        <title>Functional type 2 photosynthetic reaction centers found in the rare bacterial phylum Gemmatimonadetes.</title>
        <authorList>
            <person name="Zeng Y."/>
            <person name="Feng F."/>
            <person name="Medova H."/>
            <person name="Dean J."/>
            <person name="Koblizek M."/>
        </authorList>
    </citation>
    <scope>NUCLEOTIDE SEQUENCE [LARGE SCALE GENOMIC DNA]</scope>
    <source>
        <strain evidence="1 2">AP64</strain>
    </source>
</reference>
<proteinExistence type="predicted"/>
<evidence type="ECO:0000313" key="1">
    <source>
        <dbReference type="EMBL" id="AMW05113.1"/>
    </source>
</evidence>
<dbReference type="Proteomes" id="UP000076404">
    <property type="component" value="Chromosome"/>
</dbReference>